<proteinExistence type="predicted"/>
<organism evidence="1 2">
    <name type="scientific">[Ruminococcus] lactaris</name>
    <dbReference type="NCBI Taxonomy" id="46228"/>
    <lineage>
        <taxon>Bacteria</taxon>
        <taxon>Bacillati</taxon>
        <taxon>Bacillota</taxon>
        <taxon>Clostridia</taxon>
        <taxon>Lachnospirales</taxon>
        <taxon>Lachnospiraceae</taxon>
        <taxon>Mediterraneibacter</taxon>
    </lineage>
</organism>
<dbReference type="Proteomes" id="UP000284902">
    <property type="component" value="Unassembled WGS sequence"/>
</dbReference>
<evidence type="ECO:0000313" key="2">
    <source>
        <dbReference type="Proteomes" id="UP000284902"/>
    </source>
</evidence>
<protein>
    <submittedName>
        <fullName evidence="1">Uncharacterized protein</fullName>
    </submittedName>
</protein>
<evidence type="ECO:0000313" key="1">
    <source>
        <dbReference type="EMBL" id="RHF62324.1"/>
    </source>
</evidence>
<reference evidence="1 2" key="1">
    <citation type="submission" date="2018-08" db="EMBL/GenBank/DDBJ databases">
        <title>A genome reference for cultivated species of the human gut microbiota.</title>
        <authorList>
            <person name="Zou Y."/>
            <person name="Xue W."/>
            <person name="Luo G."/>
        </authorList>
    </citation>
    <scope>NUCLEOTIDE SEQUENCE [LARGE SCALE GENOMIC DNA]</scope>
    <source>
        <strain evidence="1 2">AM25-1LB</strain>
    </source>
</reference>
<dbReference type="AlphaFoldDB" id="A0A414P7X4"/>
<sequence length="92" mass="11094">MLFVIDNLKYDTDKMKLISTKCEYRWKGSLTGLYFDAREVKLFRSDKGRWLLVYEEDYKTVGRAMTEEEVKNLLKRFDIDVYEKMFGELEEA</sequence>
<dbReference type="RefSeq" id="WP_118212574.1">
    <property type="nucleotide sequence ID" value="NZ_JAQEAN010000008.1"/>
</dbReference>
<gene>
    <name evidence="1" type="ORF">DW672_03535</name>
</gene>
<comment type="caution">
    <text evidence="1">The sequence shown here is derived from an EMBL/GenBank/DDBJ whole genome shotgun (WGS) entry which is preliminary data.</text>
</comment>
<name>A0A414P7X4_9FIRM</name>
<dbReference type="EMBL" id="QRHG01000006">
    <property type="protein sequence ID" value="RHF62324.1"/>
    <property type="molecule type" value="Genomic_DNA"/>
</dbReference>
<accession>A0A414P7X4</accession>